<evidence type="ECO:0000256" key="1">
    <source>
        <dbReference type="SAM" id="MobiDB-lite"/>
    </source>
</evidence>
<accession>A0A843W5P5</accession>
<feature type="region of interest" description="Disordered" evidence="1">
    <location>
        <begin position="1"/>
        <end position="110"/>
    </location>
</feature>
<gene>
    <name evidence="2" type="ORF">Taro_035420</name>
</gene>
<dbReference type="EMBL" id="NMUH01002894">
    <property type="protein sequence ID" value="MQM02657.1"/>
    <property type="molecule type" value="Genomic_DNA"/>
</dbReference>
<keyword evidence="3" id="KW-1185">Reference proteome</keyword>
<organism evidence="2 3">
    <name type="scientific">Colocasia esculenta</name>
    <name type="common">Wild taro</name>
    <name type="synonym">Arum esculentum</name>
    <dbReference type="NCBI Taxonomy" id="4460"/>
    <lineage>
        <taxon>Eukaryota</taxon>
        <taxon>Viridiplantae</taxon>
        <taxon>Streptophyta</taxon>
        <taxon>Embryophyta</taxon>
        <taxon>Tracheophyta</taxon>
        <taxon>Spermatophyta</taxon>
        <taxon>Magnoliopsida</taxon>
        <taxon>Liliopsida</taxon>
        <taxon>Araceae</taxon>
        <taxon>Aroideae</taxon>
        <taxon>Colocasieae</taxon>
        <taxon>Colocasia</taxon>
    </lineage>
</organism>
<comment type="caution">
    <text evidence="2">The sequence shown here is derived from an EMBL/GenBank/DDBJ whole genome shotgun (WGS) entry which is preliminary data.</text>
</comment>
<name>A0A843W5P5_COLES</name>
<proteinExistence type="predicted"/>
<sequence>MVLLSSGGEQYDAMTTNRDRATHTTPAETNGVEHTAETTHSIPVETTEQPKPPQTLDTLQGREAIHAGATANWPQERNYGIGRTPSRNHQKYGSTQGQTNNAHGSKAQPG</sequence>
<feature type="compositionally biased region" description="Polar residues" evidence="1">
    <location>
        <begin position="38"/>
        <end position="49"/>
    </location>
</feature>
<reference evidence="2" key="1">
    <citation type="submission" date="2017-07" db="EMBL/GenBank/DDBJ databases">
        <title>Taro Niue Genome Assembly and Annotation.</title>
        <authorList>
            <person name="Atibalentja N."/>
            <person name="Keating K."/>
            <person name="Fields C.J."/>
        </authorList>
    </citation>
    <scope>NUCLEOTIDE SEQUENCE</scope>
    <source>
        <strain evidence="2">Niue_2</strain>
        <tissue evidence="2">Leaf</tissue>
    </source>
</reference>
<evidence type="ECO:0000313" key="2">
    <source>
        <dbReference type="EMBL" id="MQM02657.1"/>
    </source>
</evidence>
<dbReference type="Proteomes" id="UP000652761">
    <property type="component" value="Unassembled WGS sequence"/>
</dbReference>
<feature type="compositionally biased region" description="Polar residues" evidence="1">
    <location>
        <begin position="85"/>
        <end position="103"/>
    </location>
</feature>
<protein>
    <submittedName>
        <fullName evidence="2">Uncharacterized protein</fullName>
    </submittedName>
</protein>
<evidence type="ECO:0000313" key="3">
    <source>
        <dbReference type="Proteomes" id="UP000652761"/>
    </source>
</evidence>
<dbReference type="AlphaFoldDB" id="A0A843W5P5"/>